<feature type="compositionally biased region" description="Basic and acidic residues" evidence="1">
    <location>
        <begin position="91"/>
        <end position="100"/>
    </location>
</feature>
<feature type="domain" description="PD-(D/E)XK nuclease-like" evidence="2">
    <location>
        <begin position="218"/>
        <end position="469"/>
    </location>
</feature>
<reference evidence="3 4" key="1">
    <citation type="submission" date="2020-01" db="EMBL/GenBank/DDBJ databases">
        <title>Identification and distribution of gene clusters putatively required for synthesis of sphingolipid metabolism inhibitors in phylogenetically diverse species of the filamentous fungus Fusarium.</title>
        <authorList>
            <person name="Kim H.-S."/>
            <person name="Busman M."/>
            <person name="Brown D.W."/>
            <person name="Divon H."/>
            <person name="Uhlig S."/>
            <person name="Proctor R.H."/>
        </authorList>
    </citation>
    <scope>NUCLEOTIDE SEQUENCE [LARGE SCALE GENOMIC DNA]</scope>
    <source>
        <strain evidence="3 4">NRRL 20459</strain>
    </source>
</reference>
<dbReference type="AlphaFoldDB" id="A0A8H4PLA4"/>
<proteinExistence type="predicted"/>
<accession>A0A8H4PLA4</accession>
<evidence type="ECO:0000256" key="1">
    <source>
        <dbReference type="SAM" id="MobiDB-lite"/>
    </source>
</evidence>
<dbReference type="Pfam" id="PF20516">
    <property type="entry name" value="PDDEXK_12"/>
    <property type="match status" value="1"/>
</dbReference>
<feature type="compositionally biased region" description="Low complexity" evidence="1">
    <location>
        <begin position="26"/>
        <end position="35"/>
    </location>
</feature>
<feature type="region of interest" description="Disordered" evidence="1">
    <location>
        <begin position="26"/>
        <end position="105"/>
    </location>
</feature>
<protein>
    <recommendedName>
        <fullName evidence="2">PD-(D/E)XK nuclease-like domain-containing protein</fullName>
    </recommendedName>
</protein>
<gene>
    <name evidence="3" type="ORF">FALBO_2982</name>
</gene>
<sequence length="482" mass="54596">MNPFVIEAWARDVYFSHINDAGLLPLSPTPSISSPKQRASIRRSLSPKSSTRRKRVRTALDSIDLNRIDMPATRSGSPTKKPRTARTPSPKKTDRDETPRAVRSTARSLTVLPYAQALSAELATTRDTENALTLRDPETLSSSTGASTRSRSPVKCVASLHQVGGGIFYSNVTDSGDELGEIGQQLLWDLSDTSKSANTIPKRLWDSDQTFREDVGRHRLPAFFFDRDDKREIDDLKREYASIKEINEASRRCEEECEPEAEWNSAVHGFLLRLIFDHEKDDGVGYRSMVSDKINPRWLPPHSSGLSSSSRMIDYGIFLSGQTTDSPREHLQRRVANRPELVTPSINHTNRLGLRTKPIAISIETKTMSRPEEEARVQLAIWIASQIERIKALFPNDKPDKTSLSRIVFPLLYVHHSQWVVMFARLDPNDLNRLNIYVGPRLGDTATLQETYCLVHGLRRLKEFVAASYCDWWHDVLDELCC</sequence>
<feature type="region of interest" description="Disordered" evidence="1">
    <location>
        <begin position="128"/>
        <end position="150"/>
    </location>
</feature>
<dbReference type="EMBL" id="JAADYS010000391">
    <property type="protein sequence ID" value="KAF4470117.1"/>
    <property type="molecule type" value="Genomic_DNA"/>
</dbReference>
<feature type="compositionally biased region" description="Low complexity" evidence="1">
    <location>
        <begin position="141"/>
        <end position="150"/>
    </location>
</feature>
<dbReference type="InterPro" id="IPR046797">
    <property type="entry name" value="PDDEXK_12"/>
</dbReference>
<dbReference type="Proteomes" id="UP000554235">
    <property type="component" value="Unassembled WGS sequence"/>
</dbReference>
<keyword evidence="4" id="KW-1185">Reference proteome</keyword>
<evidence type="ECO:0000259" key="2">
    <source>
        <dbReference type="Pfam" id="PF20516"/>
    </source>
</evidence>
<name>A0A8H4PLA4_9HYPO</name>
<comment type="caution">
    <text evidence="3">The sequence shown here is derived from an EMBL/GenBank/DDBJ whole genome shotgun (WGS) entry which is preliminary data.</text>
</comment>
<evidence type="ECO:0000313" key="3">
    <source>
        <dbReference type="EMBL" id="KAF4470117.1"/>
    </source>
</evidence>
<dbReference type="OrthoDB" id="5244165at2759"/>
<organism evidence="3 4">
    <name type="scientific">Fusarium albosuccineum</name>
    <dbReference type="NCBI Taxonomy" id="1237068"/>
    <lineage>
        <taxon>Eukaryota</taxon>
        <taxon>Fungi</taxon>
        <taxon>Dikarya</taxon>
        <taxon>Ascomycota</taxon>
        <taxon>Pezizomycotina</taxon>
        <taxon>Sordariomycetes</taxon>
        <taxon>Hypocreomycetidae</taxon>
        <taxon>Hypocreales</taxon>
        <taxon>Nectriaceae</taxon>
        <taxon>Fusarium</taxon>
        <taxon>Fusarium decemcellulare species complex</taxon>
    </lineage>
</organism>
<evidence type="ECO:0000313" key="4">
    <source>
        <dbReference type="Proteomes" id="UP000554235"/>
    </source>
</evidence>